<evidence type="ECO:0000313" key="2">
    <source>
        <dbReference type="EMBL" id="RLK46995.1"/>
    </source>
</evidence>
<protein>
    <submittedName>
        <fullName evidence="2">RIO kinase 1</fullName>
    </submittedName>
</protein>
<comment type="caution">
    <text evidence="2">The sequence shown here is derived from an EMBL/GenBank/DDBJ whole genome shotgun (WGS) entry which is preliminary data.</text>
</comment>
<gene>
    <name evidence="2" type="ORF">DFR31_2309</name>
</gene>
<feature type="compositionally biased region" description="Basic and acidic residues" evidence="1">
    <location>
        <begin position="264"/>
        <end position="276"/>
    </location>
</feature>
<dbReference type="RefSeq" id="WP_121442833.1">
    <property type="nucleotide sequence ID" value="NZ_RCDA01000004.1"/>
</dbReference>
<dbReference type="OrthoDB" id="6075958at2"/>
<dbReference type="SUPFAM" id="SSF56112">
    <property type="entry name" value="Protein kinase-like (PK-like)"/>
    <property type="match status" value="1"/>
</dbReference>
<dbReference type="InterPro" id="IPR008271">
    <property type="entry name" value="Ser/Thr_kinase_AS"/>
</dbReference>
<evidence type="ECO:0000313" key="3">
    <source>
        <dbReference type="Proteomes" id="UP000275461"/>
    </source>
</evidence>
<organism evidence="2 3">
    <name type="scientific">Alkalispirillum mobile</name>
    <dbReference type="NCBI Taxonomy" id="85925"/>
    <lineage>
        <taxon>Bacteria</taxon>
        <taxon>Pseudomonadati</taxon>
        <taxon>Pseudomonadota</taxon>
        <taxon>Gammaproteobacteria</taxon>
        <taxon>Chromatiales</taxon>
        <taxon>Ectothiorhodospiraceae</taxon>
        <taxon>Alkalispirillum</taxon>
    </lineage>
</organism>
<dbReference type="PROSITE" id="PS00108">
    <property type="entry name" value="PROTEIN_KINASE_ST"/>
    <property type="match status" value="1"/>
</dbReference>
<dbReference type="EMBL" id="RCDA01000004">
    <property type="protein sequence ID" value="RLK46995.1"/>
    <property type="molecule type" value="Genomic_DNA"/>
</dbReference>
<dbReference type="Proteomes" id="UP000275461">
    <property type="component" value="Unassembled WGS sequence"/>
</dbReference>
<dbReference type="AlphaFoldDB" id="A0A498BTH8"/>
<evidence type="ECO:0000256" key="1">
    <source>
        <dbReference type="SAM" id="MobiDB-lite"/>
    </source>
</evidence>
<proteinExistence type="predicted"/>
<keyword evidence="2" id="KW-0418">Kinase</keyword>
<dbReference type="Pfam" id="PF06293">
    <property type="entry name" value="Kdo"/>
    <property type="match status" value="1"/>
</dbReference>
<dbReference type="InterPro" id="IPR011009">
    <property type="entry name" value="Kinase-like_dom_sf"/>
</dbReference>
<accession>A0A498BTH8</accession>
<name>A0A498BTH8_9GAMM</name>
<feature type="region of interest" description="Disordered" evidence="1">
    <location>
        <begin position="254"/>
        <end position="276"/>
    </location>
</feature>
<keyword evidence="3" id="KW-1185">Reference proteome</keyword>
<reference evidence="2 3" key="1">
    <citation type="submission" date="2018-10" db="EMBL/GenBank/DDBJ databases">
        <title>Genomic Encyclopedia of Type Strains, Phase IV (KMG-IV): sequencing the most valuable type-strain genomes for metagenomic binning, comparative biology and taxonomic classification.</title>
        <authorList>
            <person name="Goeker M."/>
        </authorList>
    </citation>
    <scope>NUCLEOTIDE SEQUENCE [LARGE SCALE GENOMIC DNA]</scope>
    <source>
        <strain evidence="2 3">DSM 12769</strain>
    </source>
</reference>
<keyword evidence="2" id="KW-0808">Transferase</keyword>
<dbReference type="GO" id="GO:0004672">
    <property type="term" value="F:protein kinase activity"/>
    <property type="evidence" value="ECO:0007669"/>
    <property type="project" value="InterPro"/>
</dbReference>
<sequence>MRAIRGKGHGFQYACSPDSPALAALDGGRWPPPGATLKVIKKNKKVCSGFISLGSTSLFFKRFPNNPWAGALQRMTVRDRVNRNWRVAQRLQAHGVAIPAPHAAIWGQDTSWYLSEAIMGAATMEAAVRQSGPATSKTTGLCKTAVDQLIRLHDAGVVHGDLKWGNLLVQNARVIITDLDSARIKPRVGLNAATQDLARFLVSGLELGLDQHWAHGVIQHYAAGRALRPEGLIGRVQRSIERISAAHQKRYGRPPVYLAAQPTPDRDRQKNHCERR</sequence>
<dbReference type="Gene3D" id="1.10.510.10">
    <property type="entry name" value="Transferase(Phosphotransferase) domain 1"/>
    <property type="match status" value="1"/>
</dbReference>